<keyword evidence="2" id="KW-0689">Ribosomal protein</keyword>
<dbReference type="Pfam" id="PF01199">
    <property type="entry name" value="Ribosomal_L34e"/>
    <property type="match status" value="1"/>
</dbReference>
<dbReference type="AlphaFoldDB" id="A0A9P7KR76"/>
<dbReference type="Gene3D" id="6.20.340.10">
    <property type="match status" value="1"/>
</dbReference>
<feature type="compositionally biased region" description="Polar residues" evidence="4">
    <location>
        <begin position="1"/>
        <end position="19"/>
    </location>
</feature>
<keyword evidence="6" id="KW-1185">Reference proteome</keyword>
<comment type="similarity">
    <text evidence="1">Belongs to the eukaryotic ribosomal protein eL34 family.</text>
</comment>
<dbReference type="GO" id="GO:0003735">
    <property type="term" value="F:structural constituent of ribosome"/>
    <property type="evidence" value="ECO:0007669"/>
    <property type="project" value="InterPro"/>
</dbReference>
<dbReference type="GO" id="GO:0006412">
    <property type="term" value="P:translation"/>
    <property type="evidence" value="ECO:0007669"/>
    <property type="project" value="InterPro"/>
</dbReference>
<evidence type="ECO:0000256" key="1">
    <source>
        <dbReference type="ARBA" id="ARBA00009875"/>
    </source>
</evidence>
<dbReference type="GO" id="GO:0005840">
    <property type="term" value="C:ribosome"/>
    <property type="evidence" value="ECO:0007669"/>
    <property type="project" value="UniProtKB-KW"/>
</dbReference>
<organism evidence="5 6">
    <name type="scientific">Fusarium avenaceum</name>
    <dbReference type="NCBI Taxonomy" id="40199"/>
    <lineage>
        <taxon>Eukaryota</taxon>
        <taxon>Fungi</taxon>
        <taxon>Dikarya</taxon>
        <taxon>Ascomycota</taxon>
        <taxon>Pezizomycotina</taxon>
        <taxon>Sordariomycetes</taxon>
        <taxon>Hypocreomycetidae</taxon>
        <taxon>Hypocreales</taxon>
        <taxon>Nectriaceae</taxon>
        <taxon>Fusarium</taxon>
        <taxon>Fusarium tricinctum species complex</taxon>
    </lineage>
</organism>
<dbReference type="GO" id="GO:1990904">
    <property type="term" value="C:ribonucleoprotein complex"/>
    <property type="evidence" value="ECO:0007669"/>
    <property type="project" value="UniProtKB-KW"/>
</dbReference>
<dbReference type="PANTHER" id="PTHR46595">
    <property type="entry name" value="60S RIBOSOMAL PROTEIN L34"/>
    <property type="match status" value="1"/>
</dbReference>
<proteinExistence type="inferred from homology"/>
<evidence type="ECO:0000313" key="5">
    <source>
        <dbReference type="EMBL" id="KAG5662801.1"/>
    </source>
</evidence>
<reference evidence="5" key="1">
    <citation type="submission" date="2021-04" db="EMBL/GenBank/DDBJ databases">
        <title>Draft genome of Fusarium avenaceum strain F156N33, isolated from an atmospheric sample in Virginia.</title>
        <authorList>
            <person name="Yang S."/>
            <person name="Vinatzer B.A."/>
            <person name="Coleman J."/>
        </authorList>
    </citation>
    <scope>NUCLEOTIDE SEQUENCE</scope>
    <source>
        <strain evidence="5">F156N33</strain>
    </source>
</reference>
<evidence type="ECO:0000256" key="3">
    <source>
        <dbReference type="ARBA" id="ARBA00023274"/>
    </source>
</evidence>
<dbReference type="InterPro" id="IPR018065">
    <property type="entry name" value="Ribosomal_eL34_CS"/>
</dbReference>
<sequence>MNQQPAAQNKAQSQAQDATGQEVWDEARLEEAMKRLKLLHIKVRRLNDTIPKMIKPLVQKQPSPDVMFAAFMTSVNEAQTNIKEVTNLMRDETSQEIFDHANKRREEEPLGIKTWEYYDDPNWFKMDEDINTKAAVMVSQRVTYRRRNGYNTTSNRTRVIKTPGGDIRLLHIKKRGTVPKCGDCGDKLSGIPALRPREYSQISKPKKTVQRAYGGSRCGNCVRDRIVRAFLIEEQKIVKKVLKEQEQSQKKK</sequence>
<evidence type="ECO:0000256" key="4">
    <source>
        <dbReference type="SAM" id="MobiDB-lite"/>
    </source>
</evidence>
<dbReference type="InterPro" id="IPR008195">
    <property type="entry name" value="Ribosomal_eL34"/>
</dbReference>
<evidence type="ECO:0008006" key="7">
    <source>
        <dbReference type="Google" id="ProtNLM"/>
    </source>
</evidence>
<gene>
    <name evidence="5" type="ORF">KAF25_005219</name>
</gene>
<name>A0A9P7KR76_9HYPO</name>
<dbReference type="Proteomes" id="UP000782241">
    <property type="component" value="Unassembled WGS sequence"/>
</dbReference>
<dbReference type="EMBL" id="JAGPUO010000005">
    <property type="protein sequence ID" value="KAG5662801.1"/>
    <property type="molecule type" value="Genomic_DNA"/>
</dbReference>
<dbReference type="PRINTS" id="PR01250">
    <property type="entry name" value="RIBOSOMALL34"/>
</dbReference>
<dbReference type="Gene3D" id="6.20.370.70">
    <property type="match status" value="1"/>
</dbReference>
<dbReference type="InterPro" id="IPR038562">
    <property type="entry name" value="Ribosomal_eL34_C_sf"/>
</dbReference>
<protein>
    <recommendedName>
        <fullName evidence="7">60S ribosomal protein L34-B</fullName>
    </recommendedName>
</protein>
<comment type="caution">
    <text evidence="5">The sequence shown here is derived from an EMBL/GenBank/DDBJ whole genome shotgun (WGS) entry which is preliminary data.</text>
</comment>
<accession>A0A9P7KR76</accession>
<dbReference type="PROSITE" id="PS01145">
    <property type="entry name" value="RIBOSOMAL_L34E"/>
    <property type="match status" value="1"/>
</dbReference>
<feature type="region of interest" description="Disordered" evidence="4">
    <location>
        <begin position="1"/>
        <end position="21"/>
    </location>
</feature>
<evidence type="ECO:0000313" key="6">
    <source>
        <dbReference type="Proteomes" id="UP000782241"/>
    </source>
</evidence>
<evidence type="ECO:0000256" key="2">
    <source>
        <dbReference type="ARBA" id="ARBA00022980"/>
    </source>
</evidence>
<keyword evidence="3" id="KW-0687">Ribonucleoprotein</keyword>